<evidence type="ECO:0000313" key="5">
    <source>
        <dbReference type="Proteomes" id="UP000179621"/>
    </source>
</evidence>
<dbReference type="InterPro" id="IPR003876">
    <property type="entry name" value="Arg_deiminase"/>
</dbReference>
<evidence type="ECO:0000256" key="1">
    <source>
        <dbReference type="ARBA" id="ARBA00010206"/>
    </source>
</evidence>
<keyword evidence="2 3" id="KW-0378">Hydrolase</keyword>
<comment type="catalytic activity">
    <reaction evidence="3">
        <text>L-arginine + H2O = L-citrulline + NH4(+)</text>
        <dbReference type="Rhea" id="RHEA:19597"/>
        <dbReference type="ChEBI" id="CHEBI:15377"/>
        <dbReference type="ChEBI" id="CHEBI:28938"/>
        <dbReference type="ChEBI" id="CHEBI:32682"/>
        <dbReference type="ChEBI" id="CHEBI:57743"/>
        <dbReference type="EC" id="3.5.3.6"/>
    </reaction>
</comment>
<dbReference type="Gene3D" id="3.75.10.10">
    <property type="entry name" value="L-arginine/glycine Amidinotransferase, Chain A"/>
    <property type="match status" value="1"/>
</dbReference>
<organism evidence="4 5">
    <name type="scientific">Mycobacteroides saopaulense</name>
    <dbReference type="NCBI Taxonomy" id="1578165"/>
    <lineage>
        <taxon>Bacteria</taxon>
        <taxon>Bacillati</taxon>
        <taxon>Actinomycetota</taxon>
        <taxon>Actinomycetes</taxon>
        <taxon>Mycobacteriales</taxon>
        <taxon>Mycobacteriaceae</taxon>
        <taxon>Mycobacteroides</taxon>
    </lineage>
</organism>
<sequence>MTDAPVLGANSEVGRLRAVVLHRPGDELKRLTPRNNDQLLFDGLPWVARAQEEHDAFAEMLRSRGVEVLLLSDLLREALASGAARVQGISAAVNARRLGYALAQDLSEYLRSLDAGDLAYVLMCGMTFDELPVGGKVAQPSLVRTMHHGSDFVIEPLPNLLFTRDSSFWIGHKFAITSLALPARVRETSLTDLIYAHHPRFLGVRRAYESHSAPVEGGDVLLLGPGVVAVGVGERTTPAGAEALARSLFDDGLAHTVLAVPIAQERASMHLDTVCTMVDTDAVVMYPAIQDSLSAFTIRRTEGGVSISGADPFVEAAADAMGIGKLRVIDTGLDPVTAEREQWDDGNNTLAVAPGVVVAYERNVETNARLEASGVEVLAISASELGTGRGGPRCMSCPVSRDFI</sequence>
<keyword evidence="5" id="KW-1185">Reference proteome</keyword>
<keyword evidence="3" id="KW-0056">Arginine metabolism</keyword>
<dbReference type="PRINTS" id="PR01466">
    <property type="entry name" value="ARGDEIMINASE"/>
</dbReference>
<comment type="pathway">
    <text evidence="3">Amino-acid degradation; L-arginine degradation via ADI pathway; carbamoyl phosphate from L-arginine: step 1/2.</text>
</comment>
<dbReference type="Proteomes" id="UP000179621">
    <property type="component" value="Unassembled WGS sequence"/>
</dbReference>
<gene>
    <name evidence="3" type="primary">arcA</name>
    <name evidence="4" type="ORF">BKG73_24295</name>
</gene>
<reference evidence="4 5" key="1">
    <citation type="submission" date="2016-10" db="EMBL/GenBank/DDBJ databases">
        <title>Evaluation of Human, Animal and Environmental Mycobacterium chelonae Isolates by Core Genome Phylogenomic Analysis, Targeted Gene Comparison, and Anti-microbial Susceptibility Patterns: A Tale of Mistaken Identities.</title>
        <authorList>
            <person name="Fogelson S.B."/>
            <person name="Camus A.C."/>
            <person name="Lorenz W."/>
            <person name="Vasireddy R."/>
            <person name="Vasireddy S."/>
            <person name="Smith T."/>
            <person name="Brown-Elliott B.A."/>
            <person name="Wallace R.J.Jr."/>
            <person name="Hasan N.A."/>
            <person name="Reischl U."/>
            <person name="Sanchez S."/>
        </authorList>
    </citation>
    <scope>NUCLEOTIDE SEQUENCE [LARGE SCALE GENOMIC DNA]</scope>
    <source>
        <strain evidence="4 5">8528</strain>
    </source>
</reference>
<dbReference type="PANTHER" id="PTHR47271:SF2">
    <property type="entry name" value="ARGININE DEIMINASE"/>
    <property type="match status" value="1"/>
</dbReference>
<protein>
    <recommendedName>
        <fullName evidence="3">Arginine deiminase</fullName>
        <shortName evidence="3">ADI</shortName>
        <ecNumber evidence="3">3.5.3.6</ecNumber>
    </recommendedName>
    <alternativeName>
        <fullName evidence="3">Arginine dihydrolase</fullName>
        <shortName evidence="3">AD</shortName>
    </alternativeName>
</protein>
<dbReference type="RefSeq" id="WP_070912878.1">
    <property type="nucleotide sequence ID" value="NZ_MLIC01000007.1"/>
</dbReference>
<comment type="caution">
    <text evidence="4">The sequence shown here is derived from an EMBL/GenBank/DDBJ whole genome shotgun (WGS) entry which is preliminary data.</text>
</comment>
<comment type="similarity">
    <text evidence="1 3">Belongs to the arginine deiminase family.</text>
</comment>
<feature type="active site" description="Amidino-cysteine intermediate" evidence="3">
    <location>
        <position position="394"/>
    </location>
</feature>
<evidence type="ECO:0000256" key="2">
    <source>
        <dbReference type="ARBA" id="ARBA00022801"/>
    </source>
</evidence>
<dbReference type="PIRSF" id="PIRSF006356">
    <property type="entry name" value="Arg_deiminase"/>
    <property type="match status" value="1"/>
</dbReference>
<dbReference type="NCBIfam" id="NF002381">
    <property type="entry name" value="PRK01388.1"/>
    <property type="match status" value="1"/>
</dbReference>
<dbReference type="SUPFAM" id="SSF55909">
    <property type="entry name" value="Pentein"/>
    <property type="match status" value="1"/>
</dbReference>
<dbReference type="PANTHER" id="PTHR47271">
    <property type="entry name" value="ARGININE DEIMINASE"/>
    <property type="match status" value="1"/>
</dbReference>
<dbReference type="EC" id="3.5.3.6" evidence="3"/>
<keyword evidence="3" id="KW-0963">Cytoplasm</keyword>
<name>A0ABX3BTJ3_9MYCO</name>
<proteinExistence type="inferred from homology"/>
<evidence type="ECO:0000313" key="4">
    <source>
        <dbReference type="EMBL" id="OHU01796.1"/>
    </source>
</evidence>
<evidence type="ECO:0000256" key="3">
    <source>
        <dbReference type="HAMAP-Rule" id="MF_00242"/>
    </source>
</evidence>
<dbReference type="Gene3D" id="1.10.3930.10">
    <property type="entry name" value="Arginine deiminase"/>
    <property type="match status" value="1"/>
</dbReference>
<dbReference type="HAMAP" id="MF_00242">
    <property type="entry name" value="Arg_deiminase"/>
    <property type="match status" value="1"/>
</dbReference>
<dbReference type="Pfam" id="PF02274">
    <property type="entry name" value="ADI"/>
    <property type="match status" value="1"/>
</dbReference>
<dbReference type="EMBL" id="MLIH01000036">
    <property type="protein sequence ID" value="OHU01796.1"/>
    <property type="molecule type" value="Genomic_DNA"/>
</dbReference>
<accession>A0ABX3BTJ3</accession>
<dbReference type="NCBIfam" id="TIGR01078">
    <property type="entry name" value="arcA"/>
    <property type="match status" value="1"/>
</dbReference>
<comment type="subcellular location">
    <subcellularLocation>
        <location evidence="3">Cytoplasm</location>
    </subcellularLocation>
</comment>